<evidence type="ECO:0000313" key="1">
    <source>
        <dbReference type="EMBL" id="VWC48034.1"/>
    </source>
</evidence>
<accession>A0A6P2SWW9</accession>
<dbReference type="Proteomes" id="UP000494330">
    <property type="component" value="Unassembled WGS sequence"/>
</dbReference>
<sequence>MLKTLPQVLRINATGVWIPGLVAVSFSEYLQSNLNAMRTLAGDDEPDYASLGPLLKQWFTEFCRYDYGEANRMRLLPLFCGVAACTVFFGGETVNPPKVKQNLETFVRRTLNADEWLEFADDALGTPPFAALDEQMQAKVLEGALTLAESLATRQELEELVVAVFSGSANALKFPRHKGVYRTLDLLHRNLIRSKKKNRIFGILGVAVNPFESKIGCPACNERLNDLDFMNQLTRDGVAIHTPNCNKPIFVGLSRETLVAARIPAWAYGYTDD</sequence>
<protein>
    <submittedName>
        <fullName evidence="1">Uncharacterized protein</fullName>
    </submittedName>
</protein>
<organism evidence="1 2">
    <name type="scientific">Burkholderia paludis</name>
    <dbReference type="NCBI Taxonomy" id="1506587"/>
    <lineage>
        <taxon>Bacteria</taxon>
        <taxon>Pseudomonadati</taxon>
        <taxon>Pseudomonadota</taxon>
        <taxon>Betaproteobacteria</taxon>
        <taxon>Burkholderiales</taxon>
        <taxon>Burkholderiaceae</taxon>
        <taxon>Burkholderia</taxon>
        <taxon>Burkholderia cepacia complex</taxon>
    </lineage>
</organism>
<proteinExistence type="predicted"/>
<evidence type="ECO:0000313" key="2">
    <source>
        <dbReference type="Proteomes" id="UP000494330"/>
    </source>
</evidence>
<dbReference type="AlphaFoldDB" id="A0A6P2SWW9"/>
<keyword evidence="2" id="KW-1185">Reference proteome</keyword>
<name>A0A6P2SWW9_9BURK</name>
<gene>
    <name evidence="1" type="ORF">BPA30113_07483</name>
</gene>
<reference evidence="1 2" key="1">
    <citation type="submission" date="2019-09" db="EMBL/GenBank/DDBJ databases">
        <authorList>
            <person name="Depoorter E."/>
        </authorList>
    </citation>
    <scope>NUCLEOTIDE SEQUENCE [LARGE SCALE GENOMIC DNA]</scope>
    <source>
        <strain evidence="1">LMG 30113</strain>
    </source>
</reference>
<dbReference type="EMBL" id="CABVQD010000061">
    <property type="protein sequence ID" value="VWC48034.1"/>
    <property type="molecule type" value="Genomic_DNA"/>
</dbReference>